<reference evidence="3 4" key="1">
    <citation type="submission" date="2018-08" db="EMBL/GenBank/DDBJ databases">
        <title>A genome reference for cultivated species of the human gut microbiota.</title>
        <authorList>
            <person name="Zou Y."/>
            <person name="Xue W."/>
            <person name="Luo G."/>
        </authorList>
    </citation>
    <scope>NUCLEOTIDE SEQUENCE [LARGE SCALE GENOMIC DNA]</scope>
    <source>
        <strain evidence="3 4">AM25-1</strain>
    </source>
</reference>
<feature type="transmembrane region" description="Helical" evidence="1">
    <location>
        <begin position="215"/>
        <end position="242"/>
    </location>
</feature>
<keyword evidence="3" id="KW-0813">Transport</keyword>
<dbReference type="InterPro" id="IPR013099">
    <property type="entry name" value="K_chnl_dom"/>
</dbReference>
<dbReference type="GeneID" id="62764383"/>
<dbReference type="GO" id="GO:0034220">
    <property type="term" value="P:monoatomic ion transmembrane transport"/>
    <property type="evidence" value="ECO:0007669"/>
    <property type="project" value="UniProtKB-KW"/>
</dbReference>
<gene>
    <name evidence="3" type="ORF">DW663_10095</name>
</gene>
<feature type="transmembrane region" description="Helical" evidence="1">
    <location>
        <begin position="104"/>
        <end position="124"/>
    </location>
</feature>
<keyword evidence="1" id="KW-0812">Transmembrane</keyword>
<name>A0A414PQD8_FUSMR</name>
<dbReference type="AlphaFoldDB" id="A0A414PQD8"/>
<dbReference type="Gene3D" id="1.10.287.70">
    <property type="match status" value="1"/>
</dbReference>
<feature type="transmembrane region" description="Helical" evidence="1">
    <location>
        <begin position="145"/>
        <end position="166"/>
    </location>
</feature>
<keyword evidence="1" id="KW-0472">Membrane</keyword>
<evidence type="ECO:0000256" key="1">
    <source>
        <dbReference type="SAM" id="Phobius"/>
    </source>
</evidence>
<dbReference type="Pfam" id="PF07885">
    <property type="entry name" value="Ion_trans_2"/>
    <property type="match status" value="1"/>
</dbReference>
<protein>
    <submittedName>
        <fullName evidence="3">Two pore domain potassium channel family protein</fullName>
    </submittedName>
</protein>
<dbReference type="SUPFAM" id="SSF81324">
    <property type="entry name" value="Voltage-gated potassium channels"/>
    <property type="match status" value="1"/>
</dbReference>
<keyword evidence="3" id="KW-0407">Ion channel</keyword>
<evidence type="ECO:0000313" key="4">
    <source>
        <dbReference type="Proteomes" id="UP000284676"/>
    </source>
</evidence>
<feature type="transmembrane region" description="Helical" evidence="1">
    <location>
        <begin position="72"/>
        <end position="92"/>
    </location>
</feature>
<sequence length="245" mass="28652">MKLYKQVQLNYFFKISTHAFLLSILFSILALWFNDIKITISILFSSSIKVFLGILPIIFLKQKNFLFKDGPLKSSCLILYYLLIVPIVDIFLELSEIDKELKYFFYFLSFINVLLLITSHIMLLKYVFTDFFKRKRQIVPNDITIIITTYITLAISFGLVYTIISFFSDDIAFNNIPKTLEEFEFYFRHIYFSFITITTIGYGDIYPLTTIGQFLVMIEVITGMILTNVILGLVIGSGIFYFKNR</sequence>
<feature type="transmembrane region" description="Helical" evidence="1">
    <location>
        <begin position="38"/>
        <end position="60"/>
    </location>
</feature>
<feature type="transmembrane region" description="Helical" evidence="1">
    <location>
        <begin position="186"/>
        <end position="203"/>
    </location>
</feature>
<feature type="domain" description="Potassium channel" evidence="2">
    <location>
        <begin position="164"/>
        <end position="233"/>
    </location>
</feature>
<comment type="caution">
    <text evidence="3">The sequence shown here is derived from an EMBL/GenBank/DDBJ whole genome shotgun (WGS) entry which is preliminary data.</text>
</comment>
<proteinExistence type="predicted"/>
<dbReference type="Proteomes" id="UP000284676">
    <property type="component" value="Unassembled WGS sequence"/>
</dbReference>
<keyword evidence="1" id="KW-1133">Transmembrane helix</keyword>
<evidence type="ECO:0000259" key="2">
    <source>
        <dbReference type="Pfam" id="PF07885"/>
    </source>
</evidence>
<organism evidence="3 4">
    <name type="scientific">Fusobacterium mortiferum</name>
    <dbReference type="NCBI Taxonomy" id="850"/>
    <lineage>
        <taxon>Bacteria</taxon>
        <taxon>Fusobacteriati</taxon>
        <taxon>Fusobacteriota</taxon>
        <taxon>Fusobacteriia</taxon>
        <taxon>Fusobacteriales</taxon>
        <taxon>Fusobacteriaceae</taxon>
        <taxon>Fusobacterium</taxon>
    </lineage>
</organism>
<accession>A0A414PQD8</accession>
<evidence type="ECO:0000313" key="3">
    <source>
        <dbReference type="EMBL" id="RHF70741.1"/>
    </source>
</evidence>
<dbReference type="RefSeq" id="WP_005886642.1">
    <property type="nucleotide sequence ID" value="NZ_CABMMQ010000002.1"/>
</dbReference>
<dbReference type="EMBL" id="QRHL01000022">
    <property type="protein sequence ID" value="RHF70741.1"/>
    <property type="molecule type" value="Genomic_DNA"/>
</dbReference>
<keyword evidence="3" id="KW-0406">Ion transport</keyword>
<feature type="transmembrane region" description="Helical" evidence="1">
    <location>
        <begin position="12"/>
        <end position="32"/>
    </location>
</feature>